<proteinExistence type="predicted"/>
<dbReference type="AlphaFoldDB" id="A0AAW4FZ71"/>
<evidence type="ECO:0000313" key="1">
    <source>
        <dbReference type="EMBL" id="MBM7276133.1"/>
    </source>
</evidence>
<dbReference type="RefSeq" id="WP_204717092.1">
    <property type="nucleotide sequence ID" value="NZ_JAFFGU010000001.1"/>
</dbReference>
<accession>A0AAW4FZ71</accession>
<name>A0AAW4FZ71_GORRU</name>
<evidence type="ECO:0000313" key="2">
    <source>
        <dbReference type="Proteomes" id="UP001195196"/>
    </source>
</evidence>
<comment type="caution">
    <text evidence="1">The sequence shown here is derived from an EMBL/GenBank/DDBJ whole genome shotgun (WGS) entry which is preliminary data.</text>
</comment>
<dbReference type="EMBL" id="JAFFGU010000001">
    <property type="protein sequence ID" value="MBM7276133.1"/>
    <property type="molecule type" value="Genomic_DNA"/>
</dbReference>
<protein>
    <submittedName>
        <fullName evidence="1">Uncharacterized protein</fullName>
    </submittedName>
</protein>
<dbReference type="Proteomes" id="UP001195196">
    <property type="component" value="Unassembled WGS sequence"/>
</dbReference>
<organism evidence="1 2">
    <name type="scientific">Gordonia rubripertincta</name>
    <name type="common">Rhodococcus corallinus</name>
    <dbReference type="NCBI Taxonomy" id="36822"/>
    <lineage>
        <taxon>Bacteria</taxon>
        <taxon>Bacillati</taxon>
        <taxon>Actinomycetota</taxon>
        <taxon>Actinomycetes</taxon>
        <taxon>Mycobacteriales</taxon>
        <taxon>Gordoniaceae</taxon>
        <taxon>Gordonia</taxon>
    </lineage>
</organism>
<gene>
    <name evidence="1" type="ORF">JTZ10_00015</name>
</gene>
<reference evidence="1" key="1">
    <citation type="submission" date="2021-02" db="EMBL/GenBank/DDBJ databases">
        <title>Taxonomy, biology and ecology of Rhodococcus bacteria occurring in California pistachio and other woody hosts as revealed by genome sequence analyses.</title>
        <authorList>
            <person name="Riely B."/>
            <person name="Gai Y."/>
        </authorList>
    </citation>
    <scope>NUCLEOTIDE SEQUENCE</scope>
    <source>
        <strain evidence="1">BP-295</strain>
    </source>
</reference>
<sequence length="46" mass="4944">MMGTSNGAGRRNSDINPDGSLAEFARKPNYFYACFNVGINEANGES</sequence>